<accession>A0A2J6PRG6</accession>
<evidence type="ECO:0000313" key="2">
    <source>
        <dbReference type="Proteomes" id="UP000235672"/>
    </source>
</evidence>
<reference evidence="1 2" key="1">
    <citation type="submission" date="2016-05" db="EMBL/GenBank/DDBJ databases">
        <title>A degradative enzymes factory behind the ericoid mycorrhizal symbiosis.</title>
        <authorList>
            <consortium name="DOE Joint Genome Institute"/>
            <person name="Martino E."/>
            <person name="Morin E."/>
            <person name="Grelet G."/>
            <person name="Kuo A."/>
            <person name="Kohler A."/>
            <person name="Daghino S."/>
            <person name="Barry K."/>
            <person name="Choi C."/>
            <person name="Cichocki N."/>
            <person name="Clum A."/>
            <person name="Copeland A."/>
            <person name="Hainaut M."/>
            <person name="Haridas S."/>
            <person name="Labutti K."/>
            <person name="Lindquist E."/>
            <person name="Lipzen A."/>
            <person name="Khouja H.-R."/>
            <person name="Murat C."/>
            <person name="Ohm R."/>
            <person name="Olson A."/>
            <person name="Spatafora J."/>
            <person name="Veneault-Fourrey C."/>
            <person name="Henrissat B."/>
            <person name="Grigoriev I."/>
            <person name="Martin F."/>
            <person name="Perotto S."/>
        </authorList>
    </citation>
    <scope>NUCLEOTIDE SEQUENCE [LARGE SCALE GENOMIC DNA]</scope>
    <source>
        <strain evidence="1 2">UAMH 7357</strain>
    </source>
</reference>
<gene>
    <name evidence="1" type="ORF">NA56DRAFT_708504</name>
</gene>
<proteinExistence type="predicted"/>
<name>A0A2J6PRG6_9HELO</name>
<protein>
    <submittedName>
        <fullName evidence="1">Uncharacterized protein</fullName>
    </submittedName>
</protein>
<dbReference type="EMBL" id="KZ613504">
    <property type="protein sequence ID" value="PMD16613.1"/>
    <property type="molecule type" value="Genomic_DNA"/>
</dbReference>
<dbReference type="Proteomes" id="UP000235672">
    <property type="component" value="Unassembled WGS sequence"/>
</dbReference>
<sequence length="105" mass="11462">MSYSTVSFLATGFGLDPAQTEAAQLVAVAWVAAASLSTPNPMQLEGASFSLPTLLRNASSTVLYTSTHQHGCGKSQFIEISDLLLEEYNRPVEDSEKNIWDKRRP</sequence>
<evidence type="ECO:0000313" key="1">
    <source>
        <dbReference type="EMBL" id="PMD16613.1"/>
    </source>
</evidence>
<organism evidence="1 2">
    <name type="scientific">Hyaloscypha hepaticicola</name>
    <dbReference type="NCBI Taxonomy" id="2082293"/>
    <lineage>
        <taxon>Eukaryota</taxon>
        <taxon>Fungi</taxon>
        <taxon>Dikarya</taxon>
        <taxon>Ascomycota</taxon>
        <taxon>Pezizomycotina</taxon>
        <taxon>Leotiomycetes</taxon>
        <taxon>Helotiales</taxon>
        <taxon>Hyaloscyphaceae</taxon>
        <taxon>Hyaloscypha</taxon>
    </lineage>
</organism>
<keyword evidence="2" id="KW-1185">Reference proteome</keyword>
<dbReference type="AlphaFoldDB" id="A0A2J6PRG6"/>